<evidence type="ECO:0000313" key="10">
    <source>
        <dbReference type="Proteomes" id="UP000285712"/>
    </source>
</evidence>
<feature type="transmembrane region" description="Helical" evidence="7">
    <location>
        <begin position="2726"/>
        <end position="2746"/>
    </location>
</feature>
<feature type="transmembrane region" description="Helical" evidence="7">
    <location>
        <begin position="1290"/>
        <end position="1309"/>
    </location>
</feature>
<feature type="transmembrane region" description="Helical" evidence="7">
    <location>
        <begin position="432"/>
        <end position="453"/>
    </location>
</feature>
<feature type="transmembrane region" description="Helical" evidence="7">
    <location>
        <begin position="2328"/>
        <end position="2349"/>
    </location>
</feature>
<feature type="compositionally biased region" description="Polar residues" evidence="6">
    <location>
        <begin position="2132"/>
        <end position="2146"/>
    </location>
</feature>
<dbReference type="Pfam" id="PF12166">
    <property type="entry name" value="Piezo_cap"/>
    <property type="match status" value="1"/>
</dbReference>
<evidence type="ECO:0000313" key="9">
    <source>
        <dbReference type="EMBL" id="RHY83709.1"/>
    </source>
</evidence>
<feature type="transmembrane region" description="Helical" evidence="7">
    <location>
        <begin position="281"/>
        <end position="301"/>
    </location>
</feature>
<dbReference type="InterPro" id="IPR027272">
    <property type="entry name" value="Piezo"/>
</dbReference>
<feature type="transmembrane region" description="Helical" evidence="7">
    <location>
        <begin position="307"/>
        <end position="327"/>
    </location>
</feature>
<sequence length="2811" mass="314841">MDSAYRFTSTPPHDVQLIAGSASREPENPLPSTKPPSRVQEPSIKLWSKATLVKVLWFLADVVFSLSLLLATAVRGSALSSLYLLSWIIGILYSFKSRALAAFTILVATVGVAANTYCIVWYETARANDDNAATLNLPTNQSLADMFPIPGKDILAVAGIKYMESWDDYMFGVGPDVLILVSTSVHLYFIYRQRKTQDAAIPITMPSATAAPSSYFSKEALVVILRGSELIVLVSLLLCAFSSPGYLGALYYLVFTYCLVVWTFWSPKITRSQLERHQSTFCYFFGPTSMKLMIAYTIPTWANWQGYVFYGSTLFLLATASRTYPIYLQLASSSLPSAASSSSDATSAVSSASLQRVPSTGESVYHDSQPLVMSRPSSLRHRRLRDGSANNLSSQASSFYSARESVHSDDTPHESEHAVIVSAQDLLHQENLVVRIFLEDRGVLGAIAAAVFWCVSYPSHLLGVLFGMALVTLGTYGLVIPRLLLLVLNLYAVVVSVVTYALDVPILVSFQWVQSQKALLGVTSSQFPLVDLSIHHSCLIVMCFCLRIRLRYRDLLRELRDDQALERLNAQVRISALSDMSAADTPSRVHHDNFQPVNNIRHRMWRYLLAYTLVVCLLMYIWNVVCPTSFDRTTMETVGLTCFAGASPASSWNVLWPTLFIAQLILIVQVVIQLVIYMKSDSGRPDRDAMMRQAPGRPIYFISRLTLEVDLVFRLVGGVVAYAGFLFLGFVYEVDADGRVTLIGLLQVLLMFTLLGSHMGSMVKSPRGNSTKTQFLWRLVLVYEGIVLVLRYIYQFRAVEEFIRTHWHLTNVLTIEDFGLKRYSDTNELSGLFAYLFPTALLAAVTAWHLRSMKRKLPTYEILTPGRSVAMDGVVAVVAEFKRMVFVNSPIVLLLFNMGVVCHNINAFNVTYLSLLLATLFKPKWTGSWKSLFWLSSFFVLCLYAFQARSLQPDKLAVLFGSDFAAKVEENANWFGLARINKTLATSSSSTSTDTANGGNYFHATIWSMTWQHLVVMLLCVVTRASHFWDPDKDKPVGRRRKHQQQQPKRRETSERWMADAEDADEYEDGGGGGAPLLKSLQDFSVRFVSQGSVTLTMLVLLVSAFVHLNIISVVYLVVVRWILATNPVTVCRNWTYLAMMLLFVCVTQYFVMLWLPPFMSRPRQSLPPWTWFEFVYQEYFALNFQHPWGLFCDYMCLLVVFMIPGAKAYYLEMEQREGAAAARAAQLLVSGHVDSPPVGGGPVPGDVHDFTIDALRNQRPWRLLVFVVMNYWVFVLLVVVFVSGCVRSGVTSGIYLAFAIYMLLHVHAVDDPQSKMLSRLRDVSWGYLFLLILFQLPVFSDVTDRCEIGTNSQSDGVCLSLPAVLDFNKFPKNYPGAPPLHNNLPILSILIFWLTNIQELIFRSPMYDYVRAYTRRQHDQSHDRRKALHAEVLLDRLERWTALKQEKQAAILRLKAIISRMVNKVEEMMDIASGLNYSLPPSAPLAPTIVHHETTQNAVTVYPPTTLLGDYTDPVEVKAAAAAPSSSTSSSGGVPTRVVVDGLRPGTSYQFKVSAASRMGEGPFSAPSAPIQTIPLNWGGTCLAGWVQYQKQRWPAPWTSRLWFHAKMLPRYAVIDSHAFVWYKNEAMALKHRSMKKRKRMKTSFLTRDVSLCDLSESTYGLAQVYAIHVVAIARNAHQVRYTIQLETADDFDRWVVELGSLVPRHAVGDRLEAYLEAKGVPLPPLEQMGMADDDDDEDGHRSEWSSVTGDESWLSDAEDEELCESRNIAALVYLAVYSFFYGDLLNVVYVFAAFGFLLVENPRPHSLAWHVLMRYSFWVVCARYLFQLPFFCQNINTNSVLYPSIQPWCPDTLDLPKTRSAIQPMVYFGLYKFDGIANPDVDTMWRGVAWNFVVILCILFHRRELQLRGMWHKSVDHQHASTSADATSSAFDHMNQARNTLMSRDSLDDMDAFDVANFLARHDHDADDMTDAKPAPVSSTTTKPVVSSSKAVAFSIQRQNSVADNVVAADPMEDAGGGETGGGLSDGREAVEDLPDRPVSPREALLRAQYARLQQQDSLQHPYLRQEDEGADRQLTSSASAVVIHTQDTPTIMSPREALLRRMVSTSPPAPPSPASPLSSPRDVMLLRTSSQHSGRLVRNGSSEQLDENEVPPVLVDQPPPVSTTPIDLSKRHPKLVDKLCRRYPSAMAFVGRLWPPTPPHWDKDMAKAMLCPKPGRDYLAVMLLLPFVCIVYAFVFFKYFGEPLRDDSFAINASDSMLNGYMVLIVLFELTVMMWDRAAYVVGSVKLKVALHVIVLVGVHVGLWIMLPSYSQSYLPARPGLQGFYLLHCGYLWCSAYQIKHGYLVFRSNHYSKKSVHETSFADEMCGKLFKVYMFVPFAFEIRCLLDWMCSTTCLNKDMWLLLEETAATLFLVRQEMDERIRDAAYLKGTKRVPVAGKFVSGGVILVVMLLCVVAPLAMFSSLNPTTIENEITSTVVTLGLVQADGTVQQLYINGDTNSDRFTGLNIKASDTVIQKTSYASYSNEIWASSPPLRRNLVARLNSTEMLQWSLRFSFTRDGPDGNQVVATSFEAEMTPMDRALLMNMVLNHGSTADPVRASTSHNATTTTHLVLSTSNQTSISVTADTITMPSIRIKNFYTPVIKVGAQTNPVPRRNYMMRDLDIQRNAEDGVSWWVVRSPDPVGNDKLNGIAVKCFDGSGADKDGFCLVTISDNIVAGLTTLGIGSYGLTAVYIFVVFTVGAFFKDMLRGAMYKVLYEELPNPNDLLELVEDEGRLYETLIRMLRSPETLVKLTGSNSIHIPHPKEKTD</sequence>
<comment type="subcellular location">
    <subcellularLocation>
        <location evidence="1">Membrane</location>
        <topology evidence="1">Multi-pass membrane protein</topology>
    </subcellularLocation>
</comment>
<name>A0A418CQ15_APHAT</name>
<dbReference type="PANTHER" id="PTHR13167:SF25">
    <property type="entry name" value="PIEZO-TYPE MECHANOSENSITIVE ION CHANNEL COMPONENT"/>
    <property type="match status" value="1"/>
</dbReference>
<feature type="transmembrane region" description="Helical" evidence="7">
    <location>
        <begin position="1885"/>
        <end position="1903"/>
    </location>
</feature>
<keyword evidence="3 7" id="KW-0812">Transmembrane</keyword>
<feature type="domain" description="Fibronectin type-III" evidence="8">
    <location>
        <begin position="1484"/>
        <end position="1577"/>
    </location>
</feature>
<comment type="similarity">
    <text evidence="2">Belongs to the PIEZO (TC 1.A.75) family.</text>
</comment>
<dbReference type="SMART" id="SM00060">
    <property type="entry name" value="FN3"/>
    <property type="match status" value="1"/>
</dbReference>
<dbReference type="InterPro" id="IPR031334">
    <property type="entry name" value="Piezo_cap_dom"/>
</dbReference>
<feature type="transmembrane region" description="Helical" evidence="7">
    <location>
        <begin position="77"/>
        <end position="95"/>
    </location>
</feature>
<feature type="transmembrane region" description="Helical" evidence="7">
    <location>
        <begin position="738"/>
        <end position="755"/>
    </location>
</feature>
<feature type="transmembrane region" description="Helical" evidence="7">
    <location>
        <begin position="891"/>
        <end position="915"/>
    </location>
</feature>
<keyword evidence="4 7" id="KW-1133">Transmembrane helix</keyword>
<dbReference type="SUPFAM" id="SSF49265">
    <property type="entry name" value="Fibronectin type III"/>
    <property type="match status" value="1"/>
</dbReference>
<dbReference type="GO" id="GO:0042391">
    <property type="term" value="P:regulation of membrane potential"/>
    <property type="evidence" value="ECO:0007669"/>
    <property type="project" value="TreeGrafter"/>
</dbReference>
<gene>
    <name evidence="9" type="ORF">DYB35_005677</name>
</gene>
<feature type="transmembrane region" description="Helical" evidence="7">
    <location>
        <begin position="654"/>
        <end position="677"/>
    </location>
</feature>
<dbReference type="InterPro" id="IPR056768">
    <property type="entry name" value="THU_Piezo"/>
</dbReference>
<feature type="transmembrane region" description="Helical" evidence="7">
    <location>
        <begin position="459"/>
        <end position="479"/>
    </location>
</feature>
<dbReference type="PANTHER" id="PTHR13167">
    <property type="entry name" value="PIEZO-TYPE MECHANOSENSITIVE ION CHANNEL COMPONENT"/>
    <property type="match status" value="1"/>
</dbReference>
<evidence type="ECO:0000256" key="1">
    <source>
        <dbReference type="ARBA" id="ARBA00004141"/>
    </source>
</evidence>
<feature type="transmembrane region" description="Helical" evidence="7">
    <location>
        <begin position="249"/>
        <end position="269"/>
    </location>
</feature>
<feature type="transmembrane region" description="Helical" evidence="7">
    <location>
        <begin position="2221"/>
        <end position="2240"/>
    </location>
</feature>
<dbReference type="Proteomes" id="UP000285712">
    <property type="component" value="Unassembled WGS sequence"/>
</dbReference>
<evidence type="ECO:0000259" key="8">
    <source>
        <dbReference type="PROSITE" id="PS50853"/>
    </source>
</evidence>
<dbReference type="GO" id="GO:0008381">
    <property type="term" value="F:mechanosensitive monoatomic ion channel activity"/>
    <property type="evidence" value="ECO:0007669"/>
    <property type="project" value="InterPro"/>
</dbReference>
<feature type="transmembrane region" description="Helical" evidence="7">
    <location>
        <begin position="1135"/>
        <end position="1156"/>
    </location>
</feature>
<evidence type="ECO:0000256" key="4">
    <source>
        <dbReference type="ARBA" id="ARBA00022989"/>
    </source>
</evidence>
<feature type="region of interest" description="Disordered" evidence="6">
    <location>
        <begin position="2070"/>
        <end position="2089"/>
    </location>
</feature>
<reference evidence="9 10" key="1">
    <citation type="submission" date="2018-08" db="EMBL/GenBank/DDBJ databases">
        <title>Aphanomyces genome sequencing and annotation.</title>
        <authorList>
            <person name="Minardi D."/>
            <person name="Oidtmann B."/>
            <person name="Van Der Giezen M."/>
            <person name="Studholme D.J."/>
        </authorList>
    </citation>
    <scope>NUCLEOTIDE SEQUENCE [LARGE SCALE GENOMIC DNA]</scope>
    <source>
        <strain evidence="9 10">Sv</strain>
    </source>
</reference>
<feature type="compositionally biased region" description="Polar residues" evidence="6">
    <location>
        <begin position="2076"/>
        <end position="2089"/>
    </location>
</feature>
<feature type="transmembrane region" description="Helical" evidence="7">
    <location>
        <begin position="2290"/>
        <end position="2308"/>
    </location>
</feature>
<dbReference type="PROSITE" id="PS50853">
    <property type="entry name" value="FN3"/>
    <property type="match status" value="1"/>
</dbReference>
<feature type="transmembrane region" description="Helical" evidence="7">
    <location>
        <begin position="927"/>
        <end position="946"/>
    </location>
</feature>
<dbReference type="GO" id="GO:0050982">
    <property type="term" value="P:detection of mechanical stimulus"/>
    <property type="evidence" value="ECO:0007669"/>
    <property type="project" value="TreeGrafter"/>
</dbReference>
<comment type="caution">
    <text evidence="9">The sequence shown here is derived from an EMBL/GenBank/DDBJ whole genome shotgun (WGS) entry which is preliminary data.</text>
</comment>
<feature type="compositionally biased region" description="Gly residues" evidence="6">
    <location>
        <begin position="2017"/>
        <end position="2027"/>
    </location>
</feature>
<evidence type="ECO:0000256" key="2">
    <source>
        <dbReference type="ARBA" id="ARBA00007821"/>
    </source>
</evidence>
<feature type="transmembrane region" description="Helical" evidence="7">
    <location>
        <begin position="1264"/>
        <end position="1284"/>
    </location>
</feature>
<protein>
    <recommendedName>
        <fullName evidence="8">Fibronectin type-III domain-containing protein</fullName>
    </recommendedName>
</protein>
<dbReference type="InterPro" id="IPR056770">
    <property type="entry name" value="Piezo_THU9_anchor"/>
</dbReference>
<feature type="transmembrane region" description="Helical" evidence="7">
    <location>
        <begin position="1321"/>
        <end position="1340"/>
    </location>
</feature>
<feature type="transmembrane region" description="Helical" evidence="7">
    <location>
        <begin position="775"/>
        <end position="794"/>
    </location>
</feature>
<evidence type="ECO:0000256" key="5">
    <source>
        <dbReference type="ARBA" id="ARBA00023136"/>
    </source>
</evidence>
<dbReference type="CDD" id="cd00063">
    <property type="entry name" value="FN3"/>
    <property type="match status" value="1"/>
</dbReference>
<dbReference type="Pfam" id="PF24871">
    <property type="entry name" value="Piezo_TM1-24"/>
    <property type="match status" value="1"/>
</dbReference>
<dbReference type="InterPro" id="IPR056769">
    <property type="entry name" value="Piezo_TM1-24"/>
</dbReference>
<dbReference type="EMBL" id="QUTG01006725">
    <property type="protein sequence ID" value="RHY83709.1"/>
    <property type="molecule type" value="Genomic_DNA"/>
</dbReference>
<evidence type="ECO:0000256" key="3">
    <source>
        <dbReference type="ARBA" id="ARBA00022692"/>
    </source>
</evidence>
<feature type="region of interest" description="Disordered" evidence="6">
    <location>
        <begin position="1728"/>
        <end position="1758"/>
    </location>
</feature>
<dbReference type="VEuPathDB" id="FungiDB:H257_05703"/>
<feature type="region of interest" description="Disordered" evidence="6">
    <location>
        <begin position="2011"/>
        <end position="2040"/>
    </location>
</feature>
<dbReference type="GO" id="GO:0005261">
    <property type="term" value="F:monoatomic cation channel activity"/>
    <property type="evidence" value="ECO:0007669"/>
    <property type="project" value="TreeGrafter"/>
</dbReference>
<feature type="region of interest" description="Disordered" evidence="6">
    <location>
        <begin position="2132"/>
        <end position="2171"/>
    </location>
</feature>
<feature type="transmembrane region" description="Helical" evidence="7">
    <location>
        <begin position="102"/>
        <end position="122"/>
    </location>
</feature>
<feature type="transmembrane region" description="Helical" evidence="7">
    <location>
        <begin position="532"/>
        <end position="550"/>
    </location>
</feature>
<dbReference type="GO" id="GO:0071260">
    <property type="term" value="P:cellular response to mechanical stimulus"/>
    <property type="evidence" value="ECO:0007669"/>
    <property type="project" value="TreeGrafter"/>
</dbReference>
<feature type="transmembrane region" description="Helical" evidence="7">
    <location>
        <begin position="486"/>
        <end position="512"/>
    </location>
</feature>
<dbReference type="Pfam" id="PF00041">
    <property type="entry name" value="fn3"/>
    <property type="match status" value="1"/>
</dbReference>
<evidence type="ECO:0000256" key="6">
    <source>
        <dbReference type="SAM" id="MobiDB-lite"/>
    </source>
</evidence>
<feature type="transmembrane region" description="Helical" evidence="7">
    <location>
        <begin position="1773"/>
        <end position="1801"/>
    </location>
</feature>
<feature type="transmembrane region" description="Helical" evidence="7">
    <location>
        <begin position="608"/>
        <end position="625"/>
    </location>
</feature>
<dbReference type="Gene3D" id="2.60.40.10">
    <property type="entry name" value="Immunoglobulins"/>
    <property type="match status" value="1"/>
</dbReference>
<feature type="transmembrane region" description="Helical" evidence="7">
    <location>
        <begin position="711"/>
        <end position="732"/>
    </location>
</feature>
<dbReference type="InterPro" id="IPR003961">
    <property type="entry name" value="FN3_dom"/>
</dbReference>
<feature type="transmembrane region" description="Helical" evidence="7">
    <location>
        <begin position="223"/>
        <end position="243"/>
    </location>
</feature>
<feature type="compositionally biased region" description="Basic and acidic residues" evidence="6">
    <location>
        <begin position="1049"/>
        <end position="1059"/>
    </location>
</feature>
<dbReference type="InterPro" id="IPR036116">
    <property type="entry name" value="FN3_sf"/>
</dbReference>
<feature type="transmembrane region" description="Helical" evidence="7">
    <location>
        <begin position="2442"/>
        <end position="2463"/>
    </location>
</feature>
<feature type="transmembrane region" description="Helical" evidence="7">
    <location>
        <begin position="832"/>
        <end position="850"/>
    </location>
</feature>
<accession>A0A418CQ15</accession>
<proteinExistence type="inferred from homology"/>
<feature type="transmembrane region" description="Helical" evidence="7">
    <location>
        <begin position="1096"/>
        <end position="1123"/>
    </location>
</feature>
<dbReference type="InterPro" id="IPR013783">
    <property type="entry name" value="Ig-like_fold"/>
</dbReference>
<dbReference type="GO" id="GO:0016020">
    <property type="term" value="C:membrane"/>
    <property type="evidence" value="ECO:0007669"/>
    <property type="project" value="UniProtKB-SubCell"/>
</dbReference>
<feature type="transmembrane region" description="Helical" evidence="7">
    <location>
        <begin position="52"/>
        <end position="71"/>
    </location>
</feature>
<dbReference type="Pfam" id="PF24874">
    <property type="entry name" value="Piezo_THU9_anchor"/>
    <property type="match status" value="1"/>
</dbReference>
<feature type="region of interest" description="Disordered" evidence="6">
    <location>
        <begin position="1033"/>
        <end position="1059"/>
    </location>
</feature>
<evidence type="ECO:0000256" key="7">
    <source>
        <dbReference type="SAM" id="Phobius"/>
    </source>
</evidence>
<dbReference type="VEuPathDB" id="FungiDB:H257_05352"/>
<feature type="compositionally biased region" description="Basic and acidic residues" evidence="6">
    <location>
        <begin position="2028"/>
        <end position="2040"/>
    </location>
</feature>
<feature type="transmembrane region" description="Helical" evidence="7">
    <location>
        <begin position="169"/>
        <end position="191"/>
    </location>
</feature>
<keyword evidence="5 7" id="KW-0472">Membrane</keyword>
<organism evidence="9 10">
    <name type="scientific">Aphanomyces astaci</name>
    <name type="common">Crayfish plague agent</name>
    <dbReference type="NCBI Taxonomy" id="112090"/>
    <lineage>
        <taxon>Eukaryota</taxon>
        <taxon>Sar</taxon>
        <taxon>Stramenopiles</taxon>
        <taxon>Oomycota</taxon>
        <taxon>Saprolegniomycetes</taxon>
        <taxon>Saprolegniales</taxon>
        <taxon>Verrucalvaceae</taxon>
        <taxon>Aphanomyces</taxon>
    </lineage>
</organism>
<feature type="transmembrane region" description="Helical" evidence="7">
    <location>
        <begin position="2260"/>
        <end position="2278"/>
    </location>
</feature>
<dbReference type="Pfam" id="PF23188">
    <property type="entry name" value="THU_Piezo1"/>
    <property type="match status" value="1"/>
</dbReference>